<organism evidence="1 2">
    <name type="scientific">Delftia lacustris</name>
    <dbReference type="NCBI Taxonomy" id="558537"/>
    <lineage>
        <taxon>Bacteria</taxon>
        <taxon>Pseudomonadati</taxon>
        <taxon>Pseudomonadota</taxon>
        <taxon>Betaproteobacteria</taxon>
        <taxon>Burkholderiales</taxon>
        <taxon>Comamonadaceae</taxon>
        <taxon>Delftia</taxon>
    </lineage>
</organism>
<keyword evidence="2" id="KW-1185">Reference proteome</keyword>
<accession>A0A7T2YMH7</accession>
<dbReference type="Pfam" id="PF08813">
    <property type="entry name" value="Phage_tail_3"/>
    <property type="match status" value="1"/>
</dbReference>
<evidence type="ECO:0000313" key="2">
    <source>
        <dbReference type="Proteomes" id="UP000595064"/>
    </source>
</evidence>
<dbReference type="InterPro" id="IPR023366">
    <property type="entry name" value="ATP_synth_asu-like_sf"/>
</dbReference>
<evidence type="ECO:0000313" key="1">
    <source>
        <dbReference type="EMBL" id="QPS78598.1"/>
    </source>
</evidence>
<dbReference type="RefSeq" id="WP_016454593.1">
    <property type="nucleotide sequence ID" value="NZ_CP065748.1"/>
</dbReference>
<dbReference type="GeneID" id="83661793"/>
<dbReference type="EMBL" id="CP065748">
    <property type="protein sequence ID" value="QPS78598.1"/>
    <property type="molecule type" value="Genomic_DNA"/>
</dbReference>
<proteinExistence type="predicted"/>
<gene>
    <name evidence="1" type="ORF">I6G47_16315</name>
</gene>
<dbReference type="Proteomes" id="UP000595064">
    <property type="component" value="Chromosome"/>
</dbReference>
<protein>
    <submittedName>
        <fullName evidence="1">Phage tail protein</fullName>
    </submittedName>
</protein>
<name>A0A7T2YMH7_9BURK</name>
<dbReference type="KEGG" id="dla:I6G47_16315"/>
<dbReference type="Gene3D" id="2.40.30.20">
    <property type="match status" value="1"/>
</dbReference>
<sequence length="218" mass="22848">MASLPTGSRIAVATSIGAKVPITAITNATEAVCTAAGHGLAVGNIVIVLSGWGRLNGLVFRVKAIPTPDTFTLEGRKANTSNTNLFTPGGGAGSFQKALTWVDVVQILSNNTSGGDPKKVTYRYLESENEQEINDGFSPVSRSLEIDADAIETPGYTALEDLSASGADTIQRLTMKNGATSYLACTVALNDEVLMQDGQVNRVKADFSGKGRSTRYAS</sequence>
<dbReference type="InterPro" id="IPR014918">
    <property type="entry name" value="Phage_tail_3"/>
</dbReference>
<reference evidence="1 2" key="1">
    <citation type="submission" date="2020-12" db="EMBL/GenBank/DDBJ databases">
        <title>FDA dAtabase for Regulatory Grade micrObial Sequences (FDA-ARGOS): Supporting development and validation of Infectious Disease Dx tests.</title>
        <authorList>
            <person name="Sproer C."/>
            <person name="Gronow S."/>
            <person name="Severitt S."/>
            <person name="Schroder I."/>
            <person name="Tallon L."/>
            <person name="Sadzewicz L."/>
            <person name="Zhao X."/>
            <person name="Boylan J."/>
            <person name="Ott S."/>
            <person name="Bowen H."/>
            <person name="Vavikolanu K."/>
            <person name="Mehta A."/>
            <person name="Aluvathingal J."/>
            <person name="Nadendla S."/>
            <person name="Lowell S."/>
            <person name="Myers T."/>
            <person name="Yan Y."/>
            <person name="Sichtig H."/>
        </authorList>
    </citation>
    <scope>NUCLEOTIDE SEQUENCE [LARGE SCALE GENOMIC DNA]</scope>
    <source>
        <strain evidence="1 2">FDAARGOS_890</strain>
    </source>
</reference>
<dbReference type="AlphaFoldDB" id="A0A7T2YMH7"/>